<evidence type="ECO:0000256" key="13">
    <source>
        <dbReference type="ARBA" id="ARBA00023316"/>
    </source>
</evidence>
<dbReference type="GO" id="GO:0009252">
    <property type="term" value="P:peptidoglycan biosynthetic process"/>
    <property type="evidence" value="ECO:0007669"/>
    <property type="project" value="UniProtKB-KW"/>
</dbReference>
<accession>A0A0D1K5E2</accession>
<comment type="subcellular location">
    <subcellularLocation>
        <location evidence="1">Cell membrane</location>
        <topology evidence="1">Single-pass membrane protein</topology>
    </subcellularLocation>
</comment>
<dbReference type="PANTHER" id="PTHR30627:SF26">
    <property type="entry name" value="PENICILLIN-BINDING PROTEIN 2B"/>
    <property type="match status" value="1"/>
</dbReference>
<evidence type="ECO:0000256" key="7">
    <source>
        <dbReference type="ARBA" id="ARBA00022960"/>
    </source>
</evidence>
<dbReference type="GO" id="GO:0008658">
    <property type="term" value="F:penicillin binding"/>
    <property type="evidence" value="ECO:0007669"/>
    <property type="project" value="InterPro"/>
</dbReference>
<dbReference type="SUPFAM" id="SSF56601">
    <property type="entry name" value="beta-lactamase/transpeptidase-like"/>
    <property type="match status" value="1"/>
</dbReference>
<feature type="domain" description="PASTA" evidence="15">
    <location>
        <begin position="608"/>
        <end position="668"/>
    </location>
</feature>
<keyword evidence="7" id="KW-0133">Cell shape</keyword>
<comment type="caution">
    <text evidence="16">The sequence shown here is derived from an EMBL/GenBank/DDBJ whole genome shotgun (WGS) entry which is preliminary data.</text>
</comment>
<evidence type="ECO:0000256" key="9">
    <source>
        <dbReference type="ARBA" id="ARBA00022989"/>
    </source>
</evidence>
<dbReference type="GO" id="GO:0005886">
    <property type="term" value="C:plasma membrane"/>
    <property type="evidence" value="ECO:0007669"/>
    <property type="project" value="UniProtKB-SubCell"/>
</dbReference>
<dbReference type="Pfam" id="PF03793">
    <property type="entry name" value="PASTA"/>
    <property type="match status" value="1"/>
</dbReference>
<comment type="similarity">
    <text evidence="2">Belongs to the transpeptidase family.</text>
</comment>
<evidence type="ECO:0000256" key="2">
    <source>
        <dbReference type="ARBA" id="ARBA00007171"/>
    </source>
</evidence>
<dbReference type="InterPro" id="IPR005311">
    <property type="entry name" value="PBP_dimer"/>
</dbReference>
<dbReference type="SUPFAM" id="SSF54184">
    <property type="entry name" value="Penicillin-binding protein 2x (pbp-2x), c-terminal domain"/>
    <property type="match status" value="2"/>
</dbReference>
<dbReference type="InterPro" id="IPR036138">
    <property type="entry name" value="PBP_dimer_sf"/>
</dbReference>
<keyword evidence="3" id="KW-1003">Cell membrane</keyword>
<proteinExistence type="inferred from homology"/>
<dbReference type="InterPro" id="IPR001460">
    <property type="entry name" value="PCN-bd_Tpept"/>
</dbReference>
<dbReference type="PANTHER" id="PTHR30627">
    <property type="entry name" value="PEPTIDOGLYCAN D,D-TRANSPEPTIDASE"/>
    <property type="match status" value="1"/>
</dbReference>
<evidence type="ECO:0000256" key="14">
    <source>
        <dbReference type="ARBA" id="ARBA00055980"/>
    </source>
</evidence>
<gene>
    <name evidence="16" type="primary">pbpB</name>
    <name evidence="16" type="ORF">QX99_01268</name>
</gene>
<dbReference type="GO" id="GO:0071555">
    <property type="term" value="P:cell wall organization"/>
    <property type="evidence" value="ECO:0007669"/>
    <property type="project" value="UniProtKB-KW"/>
</dbReference>
<evidence type="ECO:0000256" key="12">
    <source>
        <dbReference type="ARBA" id="ARBA00023306"/>
    </source>
</evidence>
<dbReference type="RefSeq" id="WP_080774800.1">
    <property type="nucleotide sequence ID" value="NZ_JALOCT010000005.1"/>
</dbReference>
<keyword evidence="13" id="KW-0961">Cell wall biogenesis/degradation</keyword>
<dbReference type="Gene3D" id="3.30.70.2110">
    <property type="match status" value="1"/>
</dbReference>
<evidence type="ECO:0000313" key="16">
    <source>
        <dbReference type="EMBL" id="KIU20224.1"/>
    </source>
</evidence>
<evidence type="ECO:0000256" key="11">
    <source>
        <dbReference type="ARBA" id="ARBA00023251"/>
    </source>
</evidence>
<keyword evidence="11" id="KW-0046">Antibiotic resistance</keyword>
<dbReference type="Pfam" id="PF03717">
    <property type="entry name" value="PBP_dimer"/>
    <property type="match status" value="1"/>
</dbReference>
<dbReference type="Proteomes" id="UP000032287">
    <property type="component" value="Unassembled WGS sequence"/>
</dbReference>
<keyword evidence="8" id="KW-0573">Peptidoglycan synthesis</keyword>
<keyword evidence="17" id="KW-1185">Reference proteome</keyword>
<dbReference type="Pfam" id="PF00905">
    <property type="entry name" value="Transpeptidase"/>
    <property type="match status" value="1"/>
</dbReference>
<keyword evidence="10" id="KW-0472">Membrane</keyword>
<evidence type="ECO:0000256" key="4">
    <source>
        <dbReference type="ARBA" id="ARBA00022618"/>
    </source>
</evidence>
<evidence type="ECO:0000256" key="6">
    <source>
        <dbReference type="ARBA" id="ARBA00022737"/>
    </source>
</evidence>
<dbReference type="EMBL" id="JWHU01000023">
    <property type="protein sequence ID" value="KIU20224.1"/>
    <property type="molecule type" value="Genomic_DNA"/>
</dbReference>
<evidence type="ECO:0000256" key="8">
    <source>
        <dbReference type="ARBA" id="ARBA00022984"/>
    </source>
</evidence>
<dbReference type="SMART" id="SM00740">
    <property type="entry name" value="PASTA"/>
    <property type="match status" value="2"/>
</dbReference>
<dbReference type="CDD" id="cd06576">
    <property type="entry name" value="PASTA_Pbp2x-like_1"/>
    <property type="match status" value="1"/>
</dbReference>
<evidence type="ECO:0000259" key="15">
    <source>
        <dbReference type="PROSITE" id="PS51178"/>
    </source>
</evidence>
<reference evidence="16 17" key="1">
    <citation type="journal article" date="2015" name="Microbiology (Mosc.)">
        <title>Genomics of the Weissella cibaria species with an examination of its metabolic traits.</title>
        <authorList>
            <person name="Lynch K.M."/>
            <person name="Lucid A."/>
            <person name="Arendt E.K."/>
            <person name="Sleator R.D."/>
            <person name="Lucey B."/>
            <person name="Coffey A."/>
        </authorList>
    </citation>
    <scope>NUCLEOTIDE SEQUENCE [LARGE SCALE GENOMIC DNA]</scope>
    <source>
        <strain evidence="16 17">MG1</strain>
    </source>
</reference>
<keyword evidence="12" id="KW-0131">Cell cycle</keyword>
<keyword evidence="5" id="KW-0812">Transmembrane</keyword>
<dbReference type="Gene3D" id="3.40.710.10">
    <property type="entry name" value="DD-peptidase/beta-lactamase superfamily"/>
    <property type="match status" value="1"/>
</dbReference>
<dbReference type="Gene3D" id="2.20.70.70">
    <property type="match status" value="1"/>
</dbReference>
<evidence type="ECO:0000256" key="1">
    <source>
        <dbReference type="ARBA" id="ARBA00004162"/>
    </source>
</evidence>
<dbReference type="FunFam" id="3.40.710.10:FF:000095">
    <property type="entry name" value="Penicillin-binding protein 2x"/>
    <property type="match status" value="1"/>
</dbReference>
<protein>
    <submittedName>
        <fullName evidence="16">PbpB protein</fullName>
    </submittedName>
</protein>
<sequence length="730" mass="79145">MVKKQRMPKRNQSDKYSRNSGRILLGSMILVLVVLGVRFSYVAVAKEVKGHKLDKAAQLIYQSQNEVQAKRGEIFDSVGNVLAENSSTYTAAAVLDKTQNDADGKPAYVKPSQDKKVAKQLAGVLGGKPAEYKKVLANARKQDLNQVQFGQHGLKMDVTTYKKVKALKIPGIIFTPGTSRFYPNGKFASDLVGMTSEKVNDKTGKQTLTGMMGLEQAYNKQLTGKNGVKTTSVDDGDLAVSKHNQPAENGYDIYTTLNTKLQTTLEKKMDALDDDMKPKSAIAVVMDTKTGNIVATTQRPTFNATTRKGVGTYWNNELASTTFEPGSVMKGITLAAAIDTDNWNGDATYQSGTLKIGDRAVTDWNNGEGWGEITYARGIAESSNVAMALTEQKMGADTWEKYIHRFRFLKSTDSGLNGEAAGTMQFKYPIEQANTAFGQAISITPLQMMQAYSAIAGNGEELKPHVVEKIVDPNTKKVVYQAKREVVAKPIKASTAKATREQLEDVIYSEYGLGKMYAIPGVKTTGKSGTAQVATSTGYSAPGDNTHEIHSWMGMAPAKNPRYLMYVVTKEPQRNTANIATDMSDVFVSVMQQALQMSEDDNKVVVSADQEVKIPTVVGGSTAEAKREVTAANLTPIVMGDGKTVKSQSPIGGQKSLVGQRVFLNTGHDIAVPDMGGWAKSDVLAWAKLADINVVIKGDGFVSTQSILPDTKLADGYHDITVEFKEPKTN</sequence>
<organism evidence="16 17">
    <name type="scientific">Weissella cibaria</name>
    <dbReference type="NCBI Taxonomy" id="137591"/>
    <lineage>
        <taxon>Bacteria</taxon>
        <taxon>Bacillati</taxon>
        <taxon>Bacillota</taxon>
        <taxon>Bacilli</taxon>
        <taxon>Lactobacillales</taxon>
        <taxon>Lactobacillaceae</taxon>
        <taxon>Weissella</taxon>
    </lineage>
</organism>
<dbReference type="SUPFAM" id="SSF56519">
    <property type="entry name" value="Penicillin binding protein dimerisation domain"/>
    <property type="match status" value="1"/>
</dbReference>
<keyword evidence="4" id="KW-0132">Cell division</keyword>
<dbReference type="PATRIC" id="fig|137591.25.peg.1239"/>
<evidence type="ECO:0000313" key="17">
    <source>
        <dbReference type="Proteomes" id="UP000032287"/>
    </source>
</evidence>
<dbReference type="InterPro" id="IPR005543">
    <property type="entry name" value="PASTA_dom"/>
</dbReference>
<dbReference type="STRING" id="137591.AO080_05690"/>
<dbReference type="AlphaFoldDB" id="A0A0D1K5E2"/>
<evidence type="ECO:0000256" key="3">
    <source>
        <dbReference type="ARBA" id="ARBA00022475"/>
    </source>
</evidence>
<name>A0A0D1K5E2_9LACO</name>
<keyword evidence="6" id="KW-0677">Repeat</keyword>
<dbReference type="GO" id="GO:0046677">
    <property type="term" value="P:response to antibiotic"/>
    <property type="evidence" value="ECO:0007669"/>
    <property type="project" value="UniProtKB-KW"/>
</dbReference>
<evidence type="ECO:0000256" key="5">
    <source>
        <dbReference type="ARBA" id="ARBA00022692"/>
    </source>
</evidence>
<dbReference type="InterPro" id="IPR050515">
    <property type="entry name" value="Beta-lactam/transpept"/>
</dbReference>
<dbReference type="Gene3D" id="3.90.1310.10">
    <property type="entry name" value="Penicillin-binding protein 2a (Domain 2)"/>
    <property type="match status" value="1"/>
</dbReference>
<keyword evidence="9" id="KW-1133">Transmembrane helix</keyword>
<dbReference type="PROSITE" id="PS51178">
    <property type="entry name" value="PASTA"/>
    <property type="match status" value="1"/>
</dbReference>
<dbReference type="CDD" id="cd06575">
    <property type="entry name" value="PASTA_Pbp2x-like_2"/>
    <property type="match status" value="1"/>
</dbReference>
<dbReference type="eggNOG" id="COG0768">
    <property type="taxonomic scope" value="Bacteria"/>
</dbReference>
<comment type="function">
    <text evidence="14">A transpeptidase that forms peptide cross-links between adjacent glycan strands in cell wall peptidoglycan (PG). Part of the divisome machinery that synthesizes the septal cross wall. Beta-lactams inactivate the PBPs by acylating an essential serine residue in the active site of these proteins.</text>
</comment>
<evidence type="ECO:0000256" key="10">
    <source>
        <dbReference type="ARBA" id="ARBA00023136"/>
    </source>
</evidence>
<dbReference type="GO" id="GO:0008360">
    <property type="term" value="P:regulation of cell shape"/>
    <property type="evidence" value="ECO:0007669"/>
    <property type="project" value="UniProtKB-KW"/>
</dbReference>
<dbReference type="GO" id="GO:0051301">
    <property type="term" value="P:cell division"/>
    <property type="evidence" value="ECO:0007669"/>
    <property type="project" value="UniProtKB-KW"/>
</dbReference>
<dbReference type="InterPro" id="IPR012338">
    <property type="entry name" value="Beta-lactam/transpept-like"/>
</dbReference>